<feature type="chain" id="PRO_5039160835" evidence="2">
    <location>
        <begin position="22"/>
        <end position="176"/>
    </location>
</feature>
<dbReference type="EMBL" id="BOON01000022">
    <property type="protein sequence ID" value="GII22897.1"/>
    <property type="molecule type" value="Genomic_DNA"/>
</dbReference>
<evidence type="ECO:0000256" key="1">
    <source>
        <dbReference type="SAM" id="MobiDB-lite"/>
    </source>
</evidence>
<sequence>MRNRVRAAAGLLVLAGVGAVAGCGSGSPSSAGAPAGGSGRAGIQAYVDCLSRHGVTLPSAFPRGNRPSARPSGAPSRQPGRFGGFGNGDQPPSGVDAATWQQAQQACASLRPSPGTRSGNRDNGAITAYRNCLSDHGVTMSAGPGGLDQADPKVTAAMKACEPLRPSGRPVPSPTS</sequence>
<evidence type="ECO:0000256" key="2">
    <source>
        <dbReference type="SAM" id="SignalP"/>
    </source>
</evidence>
<evidence type="ECO:0000313" key="3">
    <source>
        <dbReference type="EMBL" id="GII22897.1"/>
    </source>
</evidence>
<dbReference type="AlphaFoldDB" id="A0A8J3X043"/>
<keyword evidence="4" id="KW-1185">Reference proteome</keyword>
<comment type="caution">
    <text evidence="3">The sequence shown here is derived from an EMBL/GenBank/DDBJ whole genome shotgun (WGS) entry which is preliminary data.</text>
</comment>
<evidence type="ECO:0000313" key="4">
    <source>
        <dbReference type="Proteomes" id="UP000599074"/>
    </source>
</evidence>
<keyword evidence="2" id="KW-0732">Signal</keyword>
<dbReference type="PROSITE" id="PS51257">
    <property type="entry name" value="PROKAR_LIPOPROTEIN"/>
    <property type="match status" value="1"/>
</dbReference>
<organism evidence="3 4">
    <name type="scientific">Planosporangium mesophilum</name>
    <dbReference type="NCBI Taxonomy" id="689768"/>
    <lineage>
        <taxon>Bacteria</taxon>
        <taxon>Bacillati</taxon>
        <taxon>Actinomycetota</taxon>
        <taxon>Actinomycetes</taxon>
        <taxon>Micromonosporales</taxon>
        <taxon>Micromonosporaceae</taxon>
        <taxon>Planosporangium</taxon>
    </lineage>
</organism>
<name>A0A8J3X043_9ACTN</name>
<feature type="region of interest" description="Disordered" evidence="1">
    <location>
        <begin position="57"/>
        <end position="124"/>
    </location>
</feature>
<proteinExistence type="predicted"/>
<feature type="signal peptide" evidence="2">
    <location>
        <begin position="1"/>
        <end position="21"/>
    </location>
</feature>
<dbReference type="Proteomes" id="UP000599074">
    <property type="component" value="Unassembled WGS sequence"/>
</dbReference>
<feature type="compositionally biased region" description="Low complexity" evidence="1">
    <location>
        <begin position="97"/>
        <end position="108"/>
    </location>
</feature>
<gene>
    <name evidence="3" type="ORF">Pme01_24940</name>
</gene>
<accession>A0A8J3X043</accession>
<protein>
    <submittedName>
        <fullName evidence="3">Uncharacterized protein</fullName>
    </submittedName>
</protein>
<reference evidence="3" key="1">
    <citation type="submission" date="2021-01" db="EMBL/GenBank/DDBJ databases">
        <title>Whole genome shotgun sequence of Planosporangium mesophilum NBRC 109066.</title>
        <authorList>
            <person name="Komaki H."/>
            <person name="Tamura T."/>
        </authorList>
    </citation>
    <scope>NUCLEOTIDE SEQUENCE</scope>
    <source>
        <strain evidence="3">NBRC 109066</strain>
    </source>
</reference>